<dbReference type="InParanoid" id="A0A096P7J7"/>
<dbReference type="Proteomes" id="UP000009170">
    <property type="component" value="Unassembled WGS sequence"/>
</dbReference>
<dbReference type="SUPFAM" id="SSF54236">
    <property type="entry name" value="Ubiquitin-like"/>
    <property type="match status" value="1"/>
</dbReference>
<evidence type="ECO:0000259" key="5">
    <source>
        <dbReference type="PROSITE" id="PS50245"/>
    </source>
</evidence>
<protein>
    <submittedName>
        <fullName evidence="6">Ubiquitin-like domain</fullName>
    </submittedName>
</protein>
<dbReference type="GeneID" id="9833698"/>
<dbReference type="GO" id="GO:0035371">
    <property type="term" value="C:microtubule plus-end"/>
    <property type="evidence" value="ECO:0007669"/>
    <property type="project" value="TreeGrafter"/>
</dbReference>
<sequence length="272" mass="30073">MSADLAALRAYVTADTGSQRRASTTLRLRVSHSNLRASFLEIRFDAHATIGSVKDKLVSHCGSNPSSMTLVLRDVDGTVLAVLNDETKKLGYYGAQDGMELHVVDSDPSSISANGWLEDVSKVKKYEISDEDYDKREGTYRKWMREQLERDSTWTLEKHMTELRGGTYVAPEEANDETGADEAANMAVGARCEVNPGQKRGVVRFVGRCEALPKGYWVGIQLDEPMGMNNGTVKGVKLFECDDGYGSLQRPKNVSCGDYPPLDDVDFSEDEI</sequence>
<dbReference type="RefSeq" id="XP_022838396.1">
    <property type="nucleotide sequence ID" value="XM_022984651.1"/>
</dbReference>
<evidence type="ECO:0000313" key="6">
    <source>
        <dbReference type="EMBL" id="CEF96945.1"/>
    </source>
</evidence>
<keyword evidence="3" id="KW-0143">Chaperone</keyword>
<reference evidence="7" key="1">
    <citation type="journal article" date="2006" name="Proc. Natl. Acad. Sci. U.S.A.">
        <title>Genome analysis of the smallest free-living eukaryote Ostreococcus tauri unveils many unique features.</title>
        <authorList>
            <person name="Derelle E."/>
            <person name="Ferraz C."/>
            <person name="Rombauts S."/>
            <person name="Rouze P."/>
            <person name="Worden A.Z."/>
            <person name="Robbens S."/>
            <person name="Partensky F."/>
            <person name="Degroeve S."/>
            <person name="Echeynie S."/>
            <person name="Cooke R."/>
            <person name="Saeys Y."/>
            <person name="Wuyts J."/>
            <person name="Jabbari K."/>
            <person name="Bowler C."/>
            <person name="Panaud O."/>
            <person name="Piegu B."/>
            <person name="Ball S.G."/>
            <person name="Ral J.-P."/>
            <person name="Bouget F.-Y."/>
            <person name="Piganeau G."/>
            <person name="De Baets B."/>
            <person name="Picard A."/>
            <person name="Delseny M."/>
            <person name="Demaille J."/>
            <person name="Van de Peer Y."/>
            <person name="Moreau H."/>
        </authorList>
    </citation>
    <scope>NUCLEOTIDE SEQUENCE [LARGE SCALE GENOMIC DNA]</scope>
    <source>
        <strain evidence="7">OTTH 0595 / CCAP 157/2 / RCC745</strain>
    </source>
</reference>
<organism evidence="6 7">
    <name type="scientific">Ostreococcus tauri</name>
    <name type="common">Marine green alga</name>
    <dbReference type="NCBI Taxonomy" id="70448"/>
    <lineage>
        <taxon>Eukaryota</taxon>
        <taxon>Viridiplantae</taxon>
        <taxon>Chlorophyta</taxon>
        <taxon>Mamiellophyceae</taxon>
        <taxon>Mamiellales</taxon>
        <taxon>Bathycoccaceae</taxon>
        <taxon>Ostreococcus</taxon>
    </lineage>
</organism>
<dbReference type="InterPro" id="IPR029071">
    <property type="entry name" value="Ubiquitin-like_domsf"/>
</dbReference>
<dbReference type="InterPro" id="IPR000938">
    <property type="entry name" value="CAP-Gly_domain"/>
</dbReference>
<feature type="domain" description="CAP-Gly" evidence="5">
    <location>
        <begin position="214"/>
        <end position="250"/>
    </location>
</feature>
<gene>
    <name evidence="6" type="ORF">OT_ostta03g00070</name>
</gene>
<comment type="caution">
    <text evidence="6">The sequence shown here is derived from an EMBL/GenBank/DDBJ whole genome shotgun (WGS) entry which is preliminary data.</text>
</comment>
<reference evidence="6 7" key="2">
    <citation type="journal article" date="2014" name="BMC Genomics">
        <title>An improved genome of the model marine alga Ostreococcus tauri unfolds by assessing Illumina de novo assemblies.</title>
        <authorList>
            <person name="Blanc-Mathieu R."/>
            <person name="Verhelst B."/>
            <person name="Derelle E."/>
            <person name="Rombauts S."/>
            <person name="Bouget F.Y."/>
            <person name="Carre I."/>
            <person name="Chateau A."/>
            <person name="Eyre-Walker A."/>
            <person name="Grimsley N."/>
            <person name="Moreau H."/>
            <person name="Piegu B."/>
            <person name="Rivals E."/>
            <person name="Schackwitz W."/>
            <person name="Van de Peer Y."/>
            <person name="Piganeau G."/>
        </authorList>
    </citation>
    <scope>NUCLEOTIDE SEQUENCE [LARGE SCALE GENOMIC DNA]</scope>
    <source>
        <strain evidence="7">OTTH 0595 / CCAP 157/2 / RCC745</strain>
    </source>
</reference>
<dbReference type="CDD" id="cd01789">
    <property type="entry name" value="Ubl_TBCB"/>
    <property type="match status" value="1"/>
</dbReference>
<dbReference type="Gene3D" id="2.30.30.190">
    <property type="entry name" value="CAP Gly-rich-like domain"/>
    <property type="match status" value="1"/>
</dbReference>
<dbReference type="KEGG" id="ota:OT_ostta03g00070"/>
<dbReference type="GO" id="GO:0031122">
    <property type="term" value="P:cytoplasmic microtubule organization"/>
    <property type="evidence" value="ECO:0007669"/>
    <property type="project" value="TreeGrafter"/>
</dbReference>
<dbReference type="FunCoup" id="A0A096P7J7">
    <property type="interactions" value="1818"/>
</dbReference>
<evidence type="ECO:0000256" key="4">
    <source>
        <dbReference type="ARBA" id="ARBA00025779"/>
    </source>
</evidence>
<dbReference type="InterPro" id="IPR036859">
    <property type="entry name" value="CAP-Gly_dom_sf"/>
</dbReference>
<dbReference type="STRING" id="70448.A0A096P7J7"/>
<dbReference type="SMART" id="SM01052">
    <property type="entry name" value="CAP_GLY"/>
    <property type="match status" value="1"/>
</dbReference>
<dbReference type="InterPro" id="IPR000626">
    <property type="entry name" value="Ubiquitin-like_dom"/>
</dbReference>
<dbReference type="Pfam" id="PF14560">
    <property type="entry name" value="Ubiquitin_2"/>
    <property type="match status" value="1"/>
</dbReference>
<keyword evidence="7" id="KW-1185">Reference proteome</keyword>
<dbReference type="GO" id="GO:0051010">
    <property type="term" value="F:microtubule plus-end binding"/>
    <property type="evidence" value="ECO:0007669"/>
    <property type="project" value="TreeGrafter"/>
</dbReference>
<dbReference type="GO" id="GO:0007021">
    <property type="term" value="P:tubulin complex assembly"/>
    <property type="evidence" value="ECO:0007669"/>
    <property type="project" value="InterPro"/>
</dbReference>
<comment type="similarity">
    <text evidence="4">Belongs to the TBCB family.</text>
</comment>
<evidence type="ECO:0000313" key="7">
    <source>
        <dbReference type="Proteomes" id="UP000009170"/>
    </source>
</evidence>
<comment type="subcellular location">
    <subcellularLocation>
        <location evidence="1">Cytoplasm</location>
    </subcellularLocation>
</comment>
<keyword evidence="2" id="KW-0963">Cytoplasm</keyword>
<proteinExistence type="inferred from homology"/>
<dbReference type="GO" id="GO:0005634">
    <property type="term" value="C:nucleus"/>
    <property type="evidence" value="ECO:0007669"/>
    <property type="project" value="TreeGrafter"/>
</dbReference>
<evidence type="ECO:0000256" key="2">
    <source>
        <dbReference type="ARBA" id="ARBA00022490"/>
    </source>
</evidence>
<dbReference type="PANTHER" id="PTHR18916">
    <property type="entry name" value="DYNACTIN 1-RELATED MICROTUBULE-BINDING"/>
    <property type="match status" value="1"/>
</dbReference>
<dbReference type="GO" id="GO:0007023">
    <property type="term" value="P:post-chaperonin tubulin folding pathway"/>
    <property type="evidence" value="ECO:0007669"/>
    <property type="project" value="InterPro"/>
</dbReference>
<dbReference type="GO" id="GO:0043014">
    <property type="term" value="F:alpha-tubulin binding"/>
    <property type="evidence" value="ECO:0007669"/>
    <property type="project" value="InterPro"/>
</dbReference>
<dbReference type="SUPFAM" id="SSF74924">
    <property type="entry name" value="Cap-Gly domain"/>
    <property type="match status" value="1"/>
</dbReference>
<name>A0A096P7J7_OSTTA</name>
<dbReference type="Gene3D" id="3.10.20.90">
    <property type="entry name" value="Phosphatidylinositol 3-kinase Catalytic Subunit, Chain A, domain 1"/>
    <property type="match status" value="1"/>
</dbReference>
<dbReference type="AlphaFoldDB" id="A0A096P7J7"/>
<accession>A0A096P7J7</accession>
<dbReference type="OrthoDB" id="2130750at2759"/>
<dbReference type="InterPro" id="IPR045172">
    <property type="entry name" value="TBCB_Ubl"/>
</dbReference>
<dbReference type="EMBL" id="CAID01000003">
    <property type="protein sequence ID" value="CEF96945.1"/>
    <property type="molecule type" value="Genomic_DNA"/>
</dbReference>
<dbReference type="PANTHER" id="PTHR18916:SF85">
    <property type="entry name" value="TUBULIN-FOLDING COFACTOR B"/>
    <property type="match status" value="1"/>
</dbReference>
<dbReference type="Pfam" id="PF01302">
    <property type="entry name" value="CAP_GLY"/>
    <property type="match status" value="1"/>
</dbReference>
<evidence type="ECO:0000256" key="1">
    <source>
        <dbReference type="ARBA" id="ARBA00004496"/>
    </source>
</evidence>
<evidence type="ECO:0000256" key="3">
    <source>
        <dbReference type="ARBA" id="ARBA00023186"/>
    </source>
</evidence>
<dbReference type="GO" id="GO:0005737">
    <property type="term" value="C:cytoplasm"/>
    <property type="evidence" value="ECO:0007669"/>
    <property type="project" value="UniProtKB-SubCell"/>
</dbReference>
<dbReference type="PROSITE" id="PS50245">
    <property type="entry name" value="CAP_GLY_2"/>
    <property type="match status" value="1"/>
</dbReference>